<name>X0X8G2_9ZZZZ</name>
<dbReference type="AlphaFoldDB" id="X0X8G2"/>
<evidence type="ECO:0000256" key="1">
    <source>
        <dbReference type="SAM" id="MobiDB-lite"/>
    </source>
</evidence>
<feature type="non-terminal residue" evidence="3">
    <location>
        <position position="247"/>
    </location>
</feature>
<reference evidence="3" key="1">
    <citation type="journal article" date="2014" name="Front. Microbiol.">
        <title>High frequency of phylogenetically diverse reductive dehalogenase-homologous genes in deep subseafloor sedimentary metagenomes.</title>
        <authorList>
            <person name="Kawai M."/>
            <person name="Futagami T."/>
            <person name="Toyoda A."/>
            <person name="Takaki Y."/>
            <person name="Nishi S."/>
            <person name="Hori S."/>
            <person name="Arai W."/>
            <person name="Tsubouchi T."/>
            <person name="Morono Y."/>
            <person name="Uchiyama I."/>
            <person name="Ito T."/>
            <person name="Fujiyama A."/>
            <person name="Inagaki F."/>
            <person name="Takami H."/>
        </authorList>
    </citation>
    <scope>NUCLEOTIDE SEQUENCE</scope>
    <source>
        <strain evidence="3">Expedition CK06-06</strain>
    </source>
</reference>
<dbReference type="EMBL" id="BARS01046048">
    <property type="protein sequence ID" value="GAG39345.1"/>
    <property type="molecule type" value="Genomic_DNA"/>
</dbReference>
<dbReference type="PROSITE" id="PS51841">
    <property type="entry name" value="LTD"/>
    <property type="match status" value="1"/>
</dbReference>
<feature type="region of interest" description="Disordered" evidence="1">
    <location>
        <begin position="221"/>
        <end position="247"/>
    </location>
</feature>
<dbReference type="SUPFAM" id="SSF74853">
    <property type="entry name" value="Lamin A/C globular tail domain"/>
    <property type="match status" value="1"/>
</dbReference>
<evidence type="ECO:0000313" key="3">
    <source>
        <dbReference type="EMBL" id="GAG39345.1"/>
    </source>
</evidence>
<dbReference type="InterPro" id="IPR001322">
    <property type="entry name" value="Lamin_tail_dom"/>
</dbReference>
<gene>
    <name evidence="3" type="ORF">S01H1_69359</name>
</gene>
<feature type="non-terminal residue" evidence="3">
    <location>
        <position position="1"/>
    </location>
</feature>
<feature type="domain" description="LTD" evidence="2">
    <location>
        <begin position="84"/>
        <end position="222"/>
    </location>
</feature>
<feature type="compositionally biased region" description="Basic and acidic residues" evidence="1">
    <location>
        <begin position="221"/>
        <end position="233"/>
    </location>
</feature>
<dbReference type="InterPro" id="IPR036415">
    <property type="entry name" value="Lamin_tail_dom_sf"/>
</dbReference>
<accession>X0X8G2</accession>
<dbReference type="Gene3D" id="2.60.40.1260">
    <property type="entry name" value="Lamin Tail domain"/>
    <property type="match status" value="1"/>
</dbReference>
<proteinExistence type="predicted"/>
<sequence length="247" mass="26688">ANGYIVFTEDANFNAFISDPGCYFPFALSEHGETVYLSSGSGGELTGGYCIKEDFKAAENAVTFGRYTKSEDSGYDVDFVAMSSPTYEAENLAGPKVGPIVISEIMYHPDSTNQLNNYAEYVELYNISGGSVSLDGWQFTDEDGGIEYYIPPGTSLASGGRLLLVKNLVAFEAEFGPAPPTALEYVEGRLSNAGEKIQLSKPGPPEPDFIPYIRVDRVNYSDGSHPENFHELPGDPWPTEPDGGGDS</sequence>
<dbReference type="Pfam" id="PF00932">
    <property type="entry name" value="LTD"/>
    <property type="match status" value="1"/>
</dbReference>
<organism evidence="3">
    <name type="scientific">marine sediment metagenome</name>
    <dbReference type="NCBI Taxonomy" id="412755"/>
    <lineage>
        <taxon>unclassified sequences</taxon>
        <taxon>metagenomes</taxon>
        <taxon>ecological metagenomes</taxon>
    </lineage>
</organism>
<evidence type="ECO:0000259" key="2">
    <source>
        <dbReference type="PROSITE" id="PS51841"/>
    </source>
</evidence>
<protein>
    <recommendedName>
        <fullName evidence="2">LTD domain-containing protein</fullName>
    </recommendedName>
</protein>
<comment type="caution">
    <text evidence="3">The sequence shown here is derived from an EMBL/GenBank/DDBJ whole genome shotgun (WGS) entry which is preliminary data.</text>
</comment>